<dbReference type="SUPFAM" id="SSF56436">
    <property type="entry name" value="C-type lectin-like"/>
    <property type="match status" value="1"/>
</dbReference>
<dbReference type="RefSeq" id="WP_013445433.1">
    <property type="nucleotide sequence ID" value="NC_014734.1"/>
</dbReference>
<dbReference type="InterPro" id="IPR042095">
    <property type="entry name" value="SUMF_sf"/>
</dbReference>
<dbReference type="HOGENOM" id="CLU_012431_10_0_10"/>
<keyword evidence="4" id="KW-1185">Reference proteome</keyword>
<dbReference type="STRING" id="694427.Palpr_1925"/>
<dbReference type="Pfam" id="PF03781">
    <property type="entry name" value="FGE-sulfatase"/>
    <property type="match status" value="1"/>
</dbReference>
<dbReference type="OrthoDB" id="9768004at2"/>
<feature type="chain" id="PRO_5003189457" description="Sulfatase-modifying factor enzyme-like domain-containing protein" evidence="1">
    <location>
        <begin position="25"/>
        <end position="498"/>
    </location>
</feature>
<dbReference type="InterPro" id="IPR005532">
    <property type="entry name" value="SUMF_dom"/>
</dbReference>
<gene>
    <name evidence="3" type="ordered locus">Palpr_1925</name>
</gene>
<name>E4T5S0_PALPW</name>
<dbReference type="AlphaFoldDB" id="E4T5S0"/>
<organism evidence="3 4">
    <name type="scientific">Paludibacter propionicigenes (strain DSM 17365 / JCM 13257 / WB4)</name>
    <dbReference type="NCBI Taxonomy" id="694427"/>
    <lineage>
        <taxon>Bacteria</taxon>
        <taxon>Pseudomonadati</taxon>
        <taxon>Bacteroidota</taxon>
        <taxon>Bacteroidia</taxon>
        <taxon>Bacteroidales</taxon>
        <taxon>Paludibacteraceae</taxon>
        <taxon>Paludibacter</taxon>
    </lineage>
</organism>
<evidence type="ECO:0000259" key="2">
    <source>
        <dbReference type="Pfam" id="PF03781"/>
    </source>
</evidence>
<dbReference type="Gene3D" id="3.90.1580.10">
    <property type="entry name" value="paralog of FGE (formylglycine-generating enzyme)"/>
    <property type="match status" value="1"/>
</dbReference>
<dbReference type="InterPro" id="IPR016187">
    <property type="entry name" value="CTDL_fold"/>
</dbReference>
<feature type="domain" description="Sulfatase-modifying factor enzyme-like" evidence="2">
    <location>
        <begin position="59"/>
        <end position="365"/>
    </location>
</feature>
<dbReference type="EMBL" id="CP002345">
    <property type="protein sequence ID" value="ADQ80064.1"/>
    <property type="molecule type" value="Genomic_DNA"/>
</dbReference>
<accession>E4T5S0</accession>
<feature type="signal peptide" evidence="1">
    <location>
        <begin position="1"/>
        <end position="24"/>
    </location>
</feature>
<dbReference type="GO" id="GO:0120147">
    <property type="term" value="F:formylglycine-generating oxidase activity"/>
    <property type="evidence" value="ECO:0007669"/>
    <property type="project" value="TreeGrafter"/>
</dbReference>
<dbReference type="KEGG" id="ppn:Palpr_1925"/>
<proteinExistence type="predicted"/>
<protein>
    <recommendedName>
        <fullName evidence="2">Sulfatase-modifying factor enzyme-like domain-containing protein</fullName>
    </recommendedName>
</protein>
<dbReference type="InterPro" id="IPR051043">
    <property type="entry name" value="Sulfatase_Mod_Factor_Kinase"/>
</dbReference>
<evidence type="ECO:0000256" key="1">
    <source>
        <dbReference type="SAM" id="SignalP"/>
    </source>
</evidence>
<dbReference type="PROSITE" id="PS51257">
    <property type="entry name" value="PROKAR_LIPOPROTEIN"/>
    <property type="match status" value="1"/>
</dbReference>
<keyword evidence="1" id="KW-0732">Signal</keyword>
<reference evidence="3 4" key="2">
    <citation type="journal article" date="2011" name="Stand. Genomic Sci.">
        <title>Complete genome sequence of Paludibacter propionicigenes type strain (WB4).</title>
        <authorList>
            <person name="Gronow S."/>
            <person name="Munk C."/>
            <person name="Lapidus A."/>
            <person name="Nolan M."/>
            <person name="Lucas S."/>
            <person name="Hammon N."/>
            <person name="Deshpande S."/>
            <person name="Cheng J.F."/>
            <person name="Tapia R."/>
            <person name="Han C."/>
            <person name="Goodwin L."/>
            <person name="Pitluck S."/>
            <person name="Liolios K."/>
            <person name="Ivanova N."/>
            <person name="Mavromatis K."/>
            <person name="Mikhailova N."/>
            <person name="Pati A."/>
            <person name="Chen A."/>
            <person name="Palaniappan K."/>
            <person name="Land M."/>
            <person name="Hauser L."/>
            <person name="Chang Y.J."/>
            <person name="Jeffries C.D."/>
            <person name="Brambilla E."/>
            <person name="Rohde M."/>
            <person name="Goker M."/>
            <person name="Detter J.C."/>
            <person name="Woyke T."/>
            <person name="Bristow J."/>
            <person name="Eisen J.A."/>
            <person name="Markowitz V."/>
            <person name="Hugenholtz P."/>
            <person name="Kyrpides N.C."/>
            <person name="Klenk H.P."/>
        </authorList>
    </citation>
    <scope>NUCLEOTIDE SEQUENCE [LARGE SCALE GENOMIC DNA]</scope>
    <source>
        <strain evidence="4">DSM 17365 / JCM 13257 / WB4</strain>
    </source>
</reference>
<sequence>MKLKTIAKLATLSLAITLVGCVSKSTNNGYSRVTGWKYNDKTGTGLSVKKSYTGRIPAGMVAIEGGSFTMGEKGEFLTAPRDNKPRRITVSSFYMDQYEIRNIDWREYTTWMKIVFGHAAPKLVQDAQPDFKIWREELAYNEPYLENYFTHPAYDQYPIVGVTWKQAMDYCTWRTDRVNEKALIDAGIITAPNFTKLEKETDLETISNKFVFNTQKYLLQPDYQPTNGKNPKKDLFGKNRKVDMTDGILFSEFRLPTEAEWEFAAYAIKSSNKNGMVSEGKLYPWSGAQVRNPTKKQLGQMQANFVRGKGDMMGTSGTLNDKATITCPVDWYFPNDFGLYNMAGNVNEWVLDVYRSTTTDDIAEYNSFRGNVYLTPIATGVDELGNKTYKIDSLGRIATEVAKGDDVRNFKDGDATSQIDFTLNDSTGLASLRNDIKVDPTDVLRPSISVKTRVYKGGSWKDRVYWLNPSTRRYLDEDKCRNDLGFRCAMSMIGDAKK</sequence>
<dbReference type="Proteomes" id="UP000008718">
    <property type="component" value="Chromosome"/>
</dbReference>
<dbReference type="PANTHER" id="PTHR23150">
    <property type="entry name" value="SULFATASE MODIFYING FACTOR 1, 2"/>
    <property type="match status" value="1"/>
</dbReference>
<evidence type="ECO:0000313" key="4">
    <source>
        <dbReference type="Proteomes" id="UP000008718"/>
    </source>
</evidence>
<evidence type="ECO:0000313" key="3">
    <source>
        <dbReference type="EMBL" id="ADQ80064.1"/>
    </source>
</evidence>
<dbReference type="PANTHER" id="PTHR23150:SF19">
    <property type="entry name" value="FORMYLGLYCINE-GENERATING ENZYME"/>
    <property type="match status" value="1"/>
</dbReference>
<reference key="1">
    <citation type="submission" date="2010-11" db="EMBL/GenBank/DDBJ databases">
        <title>The complete genome of Paludibacter propionicigenes DSM 17365.</title>
        <authorList>
            <consortium name="US DOE Joint Genome Institute (JGI-PGF)"/>
            <person name="Lucas S."/>
            <person name="Copeland A."/>
            <person name="Lapidus A."/>
            <person name="Bruce D."/>
            <person name="Goodwin L."/>
            <person name="Pitluck S."/>
            <person name="Kyrpides N."/>
            <person name="Mavromatis K."/>
            <person name="Ivanova N."/>
            <person name="Munk A.C."/>
            <person name="Brettin T."/>
            <person name="Detter J.C."/>
            <person name="Han C."/>
            <person name="Tapia R."/>
            <person name="Land M."/>
            <person name="Hauser L."/>
            <person name="Markowitz V."/>
            <person name="Cheng J.-F."/>
            <person name="Hugenholtz P."/>
            <person name="Woyke T."/>
            <person name="Wu D."/>
            <person name="Gronow S."/>
            <person name="Wellnitz S."/>
            <person name="Brambilla E."/>
            <person name="Klenk H.-P."/>
            <person name="Eisen J.A."/>
        </authorList>
    </citation>
    <scope>NUCLEOTIDE SEQUENCE</scope>
    <source>
        <strain>WB4</strain>
    </source>
</reference>
<dbReference type="eggNOG" id="COG1262">
    <property type="taxonomic scope" value="Bacteria"/>
</dbReference>